<dbReference type="InterPro" id="IPR048647">
    <property type="entry name" value="RlmA_N"/>
</dbReference>
<dbReference type="GO" id="GO:0046872">
    <property type="term" value="F:metal ion binding"/>
    <property type="evidence" value="ECO:0007669"/>
    <property type="project" value="UniProtKB-KW"/>
</dbReference>
<feature type="binding site" evidence="2">
    <location>
        <position position="195"/>
    </location>
    <ligand>
        <name>S-adenosyl-L-methionine</name>
        <dbReference type="ChEBI" id="CHEBI:59789"/>
    </ligand>
</feature>
<dbReference type="OrthoDB" id="108476at2"/>
<feature type="binding site" evidence="1">
    <location>
        <position position="35"/>
    </location>
    <ligand>
        <name>Zn(2+)</name>
        <dbReference type="ChEBI" id="CHEBI:29105"/>
    </ligand>
</feature>
<organism evidence="5 6">
    <name type="scientific">Mycetocola manganoxydans</name>
    <dbReference type="NCBI Taxonomy" id="699879"/>
    <lineage>
        <taxon>Bacteria</taxon>
        <taxon>Bacillati</taxon>
        <taxon>Actinomycetota</taxon>
        <taxon>Actinomycetes</taxon>
        <taxon>Micrococcales</taxon>
        <taxon>Microbacteriaceae</taxon>
        <taxon>Mycetocola</taxon>
    </lineage>
</organism>
<dbReference type="PIRSF" id="PIRSF018249">
    <property type="entry name" value="MyrA_prd"/>
    <property type="match status" value="1"/>
</dbReference>
<dbReference type="GO" id="GO:0008168">
    <property type="term" value="F:methyltransferase activity"/>
    <property type="evidence" value="ECO:0007669"/>
    <property type="project" value="UniProtKB-KW"/>
</dbReference>
<feature type="domain" description="23S rRNA (guanine(745)-N(1))-methyltransferase N-terminal" evidence="4">
    <location>
        <begin position="11"/>
        <end position="53"/>
    </location>
</feature>
<dbReference type="SUPFAM" id="SSF53335">
    <property type="entry name" value="S-adenosyl-L-methionine-dependent methyltransferases"/>
    <property type="match status" value="1"/>
</dbReference>
<keyword evidence="1" id="KW-0862">Zinc</keyword>
<evidence type="ECO:0000259" key="4">
    <source>
        <dbReference type="Pfam" id="PF21302"/>
    </source>
</evidence>
<evidence type="ECO:0000313" key="6">
    <source>
        <dbReference type="Proteomes" id="UP000270299"/>
    </source>
</evidence>
<feature type="binding site" evidence="1">
    <location>
        <position position="39"/>
    </location>
    <ligand>
        <name>Zn(2+)</name>
        <dbReference type="ChEBI" id="CHEBI:29105"/>
    </ligand>
</feature>
<keyword evidence="5" id="KW-0489">Methyltransferase</keyword>
<sequence length="285" mass="30131">MTLHQLAGGLRCPFCFSPGGQSLPLSPTGSLTLGCEHGHRFDVNKRGYISLLPPRTRVVGDSADMLAARDRFFSTGAYDPIAAAVATAVRDAAPAAPARIAEIGCGTGFYLAAAAERLGSSDVLAADLSPAAVRIAVQRVPDAVGVVLDVWQPLPLADVSRDVLLSVFAPRNLPEFARVLDENGCLVAVVPTGTHLREAREAGLALDVPDGKADDLVTAADPWFAEVARTTVEFTMELDRDALSALLGMGPSAHHSRRDSEYPDGADAVRRVTASVTVLTLRRKR</sequence>
<keyword evidence="5" id="KW-0808">Transferase</keyword>
<evidence type="ECO:0000256" key="1">
    <source>
        <dbReference type="PIRSR" id="PIRSR018249-1"/>
    </source>
</evidence>
<evidence type="ECO:0000256" key="2">
    <source>
        <dbReference type="PIRSR" id="PIRSR018249-2"/>
    </source>
</evidence>
<evidence type="ECO:0000313" key="5">
    <source>
        <dbReference type="EMBL" id="RLP72424.1"/>
    </source>
</evidence>
<reference evidence="5 6" key="1">
    <citation type="submission" date="2018-10" db="EMBL/GenBank/DDBJ databases">
        <authorList>
            <person name="Li J."/>
        </authorList>
    </citation>
    <scope>NUCLEOTIDE SEQUENCE [LARGE SCALE GENOMIC DNA]</scope>
    <source>
        <strain evidence="5 6">CCTCC AB209002</strain>
    </source>
</reference>
<feature type="domain" description="Methyltransferase" evidence="3">
    <location>
        <begin position="100"/>
        <end position="182"/>
    </location>
</feature>
<dbReference type="Pfam" id="PF21302">
    <property type="entry name" value="Zn_ribbon_RlmA"/>
    <property type="match status" value="1"/>
</dbReference>
<dbReference type="InterPro" id="IPR029063">
    <property type="entry name" value="SAM-dependent_MTases_sf"/>
</dbReference>
<evidence type="ECO:0000259" key="3">
    <source>
        <dbReference type="Pfam" id="PF13649"/>
    </source>
</evidence>
<dbReference type="InterPro" id="IPR041698">
    <property type="entry name" value="Methyltransf_25"/>
</dbReference>
<name>A0A3L6ZXC2_9MICO</name>
<feature type="binding site" evidence="2">
    <location>
        <begin position="107"/>
        <end position="108"/>
    </location>
    <ligand>
        <name>S-adenosyl-L-methionine</name>
        <dbReference type="ChEBI" id="CHEBI:59789"/>
    </ligand>
</feature>
<keyword evidence="2" id="KW-0949">S-adenosyl-L-methionine</keyword>
<dbReference type="Pfam" id="PF13649">
    <property type="entry name" value="Methyltransf_25"/>
    <property type="match status" value="1"/>
</dbReference>
<comment type="caution">
    <text evidence="5">The sequence shown here is derived from an EMBL/GenBank/DDBJ whole genome shotgun (WGS) entry which is preliminary data.</text>
</comment>
<protein>
    <submittedName>
        <fullName evidence="5">Methyltransferase domain-containing protein</fullName>
    </submittedName>
</protein>
<proteinExistence type="predicted"/>
<dbReference type="Gene3D" id="3.40.50.150">
    <property type="entry name" value="Vaccinia Virus protein VP39"/>
    <property type="match status" value="1"/>
</dbReference>
<gene>
    <name evidence="5" type="ORF">D9V29_04545</name>
</gene>
<dbReference type="CDD" id="cd02440">
    <property type="entry name" value="AdoMet_MTases"/>
    <property type="match status" value="1"/>
</dbReference>
<dbReference type="EMBL" id="RCUV01000005">
    <property type="protein sequence ID" value="RLP72424.1"/>
    <property type="molecule type" value="Genomic_DNA"/>
</dbReference>
<accession>A0A3L6ZXC2</accession>
<dbReference type="Proteomes" id="UP000270299">
    <property type="component" value="Unassembled WGS sequence"/>
</dbReference>
<dbReference type="InterPro" id="IPR016718">
    <property type="entry name" value="rRNA_m1G-MeTrfase_A_prd"/>
</dbReference>
<feature type="binding site" evidence="2">
    <location>
        <position position="78"/>
    </location>
    <ligand>
        <name>S-adenosyl-L-methionine</name>
        <dbReference type="ChEBI" id="CHEBI:59789"/>
    </ligand>
</feature>
<keyword evidence="6" id="KW-1185">Reference proteome</keyword>
<dbReference type="AlphaFoldDB" id="A0A3L6ZXC2"/>
<keyword evidence="1" id="KW-0479">Metal-binding</keyword>
<dbReference type="GO" id="GO:0032259">
    <property type="term" value="P:methylation"/>
    <property type="evidence" value="ECO:0007669"/>
    <property type="project" value="UniProtKB-KW"/>
</dbReference>
<dbReference type="RefSeq" id="WP_121672145.1">
    <property type="nucleotide sequence ID" value="NZ_BMXM01000001.1"/>
</dbReference>